<comment type="caution">
    <text evidence="1">The sequence shown here is derived from an EMBL/GenBank/DDBJ whole genome shotgun (WGS) entry which is preliminary data.</text>
</comment>
<gene>
    <name evidence="1" type="ORF">RP29_00945</name>
</gene>
<proteinExistence type="predicted"/>
<reference evidence="1 2" key="1">
    <citation type="submission" date="2014-12" db="EMBL/GenBank/DDBJ databases">
        <title>Isolation of bacteria from lake water.</title>
        <authorList>
            <person name="Sheng K.-Y."/>
            <person name="Chin P.-S."/>
            <person name="Chan K.-G."/>
            <person name="Tan G.S."/>
        </authorList>
    </citation>
    <scope>NUCLEOTIDE SEQUENCE [LARGE SCALE GENOMIC DNA]</scope>
    <source>
        <strain evidence="1 2">KY4</strain>
    </source>
</reference>
<dbReference type="PATRIC" id="fig|80878.5.peg.985"/>
<dbReference type="Proteomes" id="UP000032566">
    <property type="component" value="Unassembled WGS sequence"/>
</dbReference>
<accession>A0A0D7KEH6</accession>
<organism evidence="1 2">
    <name type="scientific">Acidovorax temperans</name>
    <dbReference type="NCBI Taxonomy" id="80878"/>
    <lineage>
        <taxon>Bacteria</taxon>
        <taxon>Pseudomonadati</taxon>
        <taxon>Pseudomonadota</taxon>
        <taxon>Betaproteobacteria</taxon>
        <taxon>Burkholderiales</taxon>
        <taxon>Comamonadaceae</taxon>
        <taxon>Acidovorax</taxon>
    </lineage>
</organism>
<sequence>MGRLLHRIGTLLPQWLNGPDLAQGCRDLEQLCWRELGYPRQPVFDGDLPPFLMVDADGYSANLSMPTAPAELAPRMAALELSPLPPSSLVGTNLSALARLLNLTQFELQWLLCSYCIRRFGGAILPVLPVRNANHGCNVLARLAEMPVDVVRDAVASRRLHTWGFLNGISADGEMPSLLSGWLSATDQFADWIEQPYDSDADLLKALCQAQFSLMASR</sequence>
<keyword evidence="2" id="KW-1185">Reference proteome</keyword>
<evidence type="ECO:0000313" key="1">
    <source>
        <dbReference type="EMBL" id="KJA12459.1"/>
    </source>
</evidence>
<evidence type="ECO:0000313" key="2">
    <source>
        <dbReference type="Proteomes" id="UP000032566"/>
    </source>
</evidence>
<dbReference type="EMBL" id="JXYQ01000002">
    <property type="protein sequence ID" value="KJA12459.1"/>
    <property type="molecule type" value="Genomic_DNA"/>
</dbReference>
<protein>
    <submittedName>
        <fullName evidence="1">Uncharacterized protein</fullName>
    </submittedName>
</protein>
<dbReference type="AlphaFoldDB" id="A0A0D7KEH6"/>
<name>A0A0D7KEH6_9BURK</name>